<keyword evidence="3" id="KW-1185">Reference proteome</keyword>
<feature type="signal peptide" evidence="1">
    <location>
        <begin position="1"/>
        <end position="24"/>
    </location>
</feature>
<sequence>MTLIKRIFKILAVTTLLSSANVFAADFLVNTTIDDSGDYVNGAESKYGIDRMNVSSVGDLVTVDIYTNFVNYNKSTSAGGKNIVFGDLLISTAGSSDYDYAFVLSEGRSNSYKNNSSWKEKDWDNDGTLTKIDSTITSETYHNYSSAVGSGEVMSSGTDIKDGSWSVTNYGKRTGNTDLISFSFNVNGIDAFQNASQLAFSWGMSCANDIVSGVANVTRSVNVPEPAAWLLMLLALGFMVNRRNKKADNFSA</sequence>
<gene>
    <name evidence="2" type="ORF">CWS31_004235</name>
</gene>
<keyword evidence="1" id="KW-0732">Signal</keyword>
<accession>A0ABY3MZ97</accession>
<evidence type="ECO:0000313" key="3">
    <source>
        <dbReference type="Proteomes" id="UP000815846"/>
    </source>
</evidence>
<dbReference type="Proteomes" id="UP000815846">
    <property type="component" value="Unassembled WGS sequence"/>
</dbReference>
<dbReference type="NCBIfam" id="TIGR02595">
    <property type="entry name" value="PEP_CTERM"/>
    <property type="match status" value="1"/>
</dbReference>
<reference evidence="2 3" key="1">
    <citation type="submission" date="2019-08" db="EMBL/GenBank/DDBJ databases">
        <title>Microbe sample from Colwellia echini.</title>
        <authorList>
            <person name="Christiansen L."/>
            <person name="Pathiraja D."/>
            <person name="Schultz-Johansen M."/>
            <person name="Choi I.-G."/>
            <person name="Stougaard P."/>
        </authorList>
    </citation>
    <scope>NUCLEOTIDE SEQUENCE [LARGE SCALE GENOMIC DNA]</scope>
    <source>
        <strain evidence="2 3">A3</strain>
    </source>
</reference>
<feature type="chain" id="PRO_5047272100" evidence="1">
    <location>
        <begin position="25"/>
        <end position="252"/>
    </location>
</feature>
<dbReference type="InterPro" id="IPR013424">
    <property type="entry name" value="Ice-binding_C"/>
</dbReference>
<comment type="caution">
    <text evidence="2">The sequence shown here is derived from an EMBL/GenBank/DDBJ whole genome shotgun (WGS) entry which is preliminary data.</text>
</comment>
<dbReference type="RefSeq" id="WP_101344637.1">
    <property type="nucleotide sequence ID" value="NZ_PJAI02000003.1"/>
</dbReference>
<organism evidence="2 3">
    <name type="scientific">Colwellia echini</name>
    <dbReference type="NCBI Taxonomy" id="1982103"/>
    <lineage>
        <taxon>Bacteria</taxon>
        <taxon>Pseudomonadati</taxon>
        <taxon>Pseudomonadota</taxon>
        <taxon>Gammaproteobacteria</taxon>
        <taxon>Alteromonadales</taxon>
        <taxon>Colwelliaceae</taxon>
        <taxon>Colwellia</taxon>
    </lineage>
</organism>
<evidence type="ECO:0000256" key="1">
    <source>
        <dbReference type="SAM" id="SignalP"/>
    </source>
</evidence>
<protein>
    <submittedName>
        <fullName evidence="2">PEP-CTERM sorting domain-containing protein</fullName>
    </submittedName>
</protein>
<name>A0ABY3MZ97_9GAMM</name>
<dbReference type="EMBL" id="PJAI02000003">
    <property type="protein sequence ID" value="TYK66556.1"/>
    <property type="molecule type" value="Genomic_DNA"/>
</dbReference>
<proteinExistence type="predicted"/>
<evidence type="ECO:0000313" key="2">
    <source>
        <dbReference type="EMBL" id="TYK66556.1"/>
    </source>
</evidence>